<comment type="caution">
    <text evidence="10">The sequence shown here is derived from an EMBL/GenBank/DDBJ whole genome shotgun (WGS) entry which is preliminary data.</text>
</comment>
<dbReference type="InterPro" id="IPR011527">
    <property type="entry name" value="ABC1_TM_dom"/>
</dbReference>
<dbReference type="GO" id="GO:0015421">
    <property type="term" value="F:ABC-type oligopeptide transporter activity"/>
    <property type="evidence" value="ECO:0007669"/>
    <property type="project" value="TreeGrafter"/>
</dbReference>
<feature type="transmembrane region" description="Helical" evidence="7">
    <location>
        <begin position="48"/>
        <end position="68"/>
    </location>
</feature>
<evidence type="ECO:0000256" key="7">
    <source>
        <dbReference type="SAM" id="Phobius"/>
    </source>
</evidence>
<evidence type="ECO:0000256" key="6">
    <source>
        <dbReference type="ARBA" id="ARBA00023136"/>
    </source>
</evidence>
<keyword evidence="6 7" id="KW-0472">Membrane</keyword>
<dbReference type="PANTHER" id="PTHR43394">
    <property type="entry name" value="ATP-DEPENDENT PERMEASE MDL1, MITOCHONDRIAL"/>
    <property type="match status" value="1"/>
</dbReference>
<dbReference type="InterPro" id="IPR036640">
    <property type="entry name" value="ABC1_TM_sf"/>
</dbReference>
<dbReference type="AlphaFoldDB" id="A0AAP5UDS9"/>
<evidence type="ECO:0000259" key="9">
    <source>
        <dbReference type="PROSITE" id="PS50929"/>
    </source>
</evidence>
<comment type="subcellular location">
    <subcellularLocation>
        <location evidence="1">Cell membrane</location>
        <topology evidence="1">Multi-pass membrane protein</topology>
    </subcellularLocation>
</comment>
<evidence type="ECO:0000256" key="4">
    <source>
        <dbReference type="ARBA" id="ARBA00022840"/>
    </source>
</evidence>
<protein>
    <submittedName>
        <fullName evidence="10">ABC transporter ATP-binding protein</fullName>
    </submittedName>
</protein>
<dbReference type="PROSITE" id="PS50929">
    <property type="entry name" value="ABC_TM1F"/>
    <property type="match status" value="1"/>
</dbReference>
<dbReference type="Gene3D" id="3.40.50.300">
    <property type="entry name" value="P-loop containing nucleotide triphosphate hydrolases"/>
    <property type="match status" value="1"/>
</dbReference>
<dbReference type="SMART" id="SM00382">
    <property type="entry name" value="AAA"/>
    <property type="match status" value="1"/>
</dbReference>
<evidence type="ECO:0000256" key="3">
    <source>
        <dbReference type="ARBA" id="ARBA00022741"/>
    </source>
</evidence>
<organism evidence="10 11">
    <name type="scientific">Lactococcus lactis</name>
    <dbReference type="NCBI Taxonomy" id="1358"/>
    <lineage>
        <taxon>Bacteria</taxon>
        <taxon>Bacillati</taxon>
        <taxon>Bacillota</taxon>
        <taxon>Bacilli</taxon>
        <taxon>Lactobacillales</taxon>
        <taxon>Streptococcaceae</taxon>
        <taxon>Lactococcus</taxon>
    </lineage>
</organism>
<feature type="domain" description="ABC transporter" evidence="8">
    <location>
        <begin position="327"/>
        <end position="526"/>
    </location>
</feature>
<dbReference type="SUPFAM" id="SSF52540">
    <property type="entry name" value="P-loop containing nucleoside triphosphate hydrolases"/>
    <property type="match status" value="1"/>
</dbReference>
<keyword evidence="4 10" id="KW-0067">ATP-binding</keyword>
<dbReference type="SUPFAM" id="SSF90123">
    <property type="entry name" value="ABC transporter transmembrane region"/>
    <property type="match status" value="1"/>
</dbReference>
<dbReference type="EMBL" id="JARQDL010000010">
    <property type="protein sequence ID" value="MDT2946488.1"/>
    <property type="molecule type" value="Genomic_DNA"/>
</dbReference>
<sequence length="527" mass="60477">MFYYIKNFKMQNTLLFIFIILWAFLNVISSLTLTWLLNALISGKWNSFIFWAVMNVLCWGGYSFLQALKDTFKERIMQNQINKIREDILNNIIHKPYYKVKENSKEDYSSWLVNDMTLIHDNGFAQFYGAIESVVTVLMNAFAIIYFHWLLLIVSVIMTAFVYFAPQFFEKRISKATNEVSEFSNKALGKTTDFFNGFEVFYHNNQGGYFKKQILSSFNNLINPKVKLAKLSATANSVSMMASIIAQSVMFLVTGYLIIRGEVTTGVIFSIANLTSCLFNYTRGAAYNIVTFKGTFQLIDKYKQIENDEESLFDGTKLQIQDFTDSIETKNLVIRFENNQIIKFPNIKIKKGEKVAIVGDSGTGKSTLVQLLMGDSKNYEGDILIDQLNYKKVNIQSLQNVISLINQSSYVFHESLLDNFKIGREISTELFEEVLKKSITEEFTKDKMDMIFDDNLSGGQKARISIARELLGNKPILIMDESTANLDKNTAIKIEQTILRDSNMTVIIITHHLYDESRQLLTQIIQL</sequence>
<evidence type="ECO:0000259" key="8">
    <source>
        <dbReference type="PROSITE" id="PS50893"/>
    </source>
</evidence>
<feature type="domain" description="ABC transmembrane type-1" evidence="9">
    <location>
        <begin position="14"/>
        <end position="294"/>
    </location>
</feature>
<keyword evidence="2 7" id="KW-0812">Transmembrane</keyword>
<evidence type="ECO:0000313" key="11">
    <source>
        <dbReference type="Proteomes" id="UP001250218"/>
    </source>
</evidence>
<dbReference type="RefSeq" id="WP_195936409.1">
    <property type="nucleotide sequence ID" value="NZ_JADPDJ010000018.1"/>
</dbReference>
<dbReference type="Proteomes" id="UP001250218">
    <property type="component" value="Unassembled WGS sequence"/>
</dbReference>
<proteinExistence type="predicted"/>
<evidence type="ECO:0000256" key="5">
    <source>
        <dbReference type="ARBA" id="ARBA00022989"/>
    </source>
</evidence>
<gene>
    <name evidence="10" type="ORF">P7I04_10650</name>
</gene>
<keyword evidence="3" id="KW-0547">Nucleotide-binding</keyword>
<evidence type="ECO:0000256" key="1">
    <source>
        <dbReference type="ARBA" id="ARBA00004651"/>
    </source>
</evidence>
<accession>A0AAP5UDS9</accession>
<dbReference type="GO" id="GO:0005524">
    <property type="term" value="F:ATP binding"/>
    <property type="evidence" value="ECO:0007669"/>
    <property type="project" value="UniProtKB-KW"/>
</dbReference>
<dbReference type="GO" id="GO:0005886">
    <property type="term" value="C:plasma membrane"/>
    <property type="evidence" value="ECO:0007669"/>
    <property type="project" value="UniProtKB-SubCell"/>
</dbReference>
<evidence type="ECO:0000313" key="10">
    <source>
        <dbReference type="EMBL" id="MDT2946488.1"/>
    </source>
</evidence>
<name>A0AAP5UDS9_9LACT</name>
<dbReference type="InterPro" id="IPR027417">
    <property type="entry name" value="P-loop_NTPase"/>
</dbReference>
<dbReference type="CDD" id="cd03228">
    <property type="entry name" value="ABCC_MRP_Like"/>
    <property type="match status" value="1"/>
</dbReference>
<dbReference type="Pfam" id="PF00005">
    <property type="entry name" value="ABC_tran"/>
    <property type="match status" value="1"/>
</dbReference>
<dbReference type="Pfam" id="PF00664">
    <property type="entry name" value="ABC_membrane"/>
    <property type="match status" value="1"/>
</dbReference>
<feature type="transmembrane region" description="Helical" evidence="7">
    <location>
        <begin position="143"/>
        <end position="165"/>
    </location>
</feature>
<dbReference type="PROSITE" id="PS00211">
    <property type="entry name" value="ABC_TRANSPORTER_1"/>
    <property type="match status" value="1"/>
</dbReference>
<dbReference type="PROSITE" id="PS50893">
    <property type="entry name" value="ABC_TRANSPORTER_2"/>
    <property type="match status" value="1"/>
</dbReference>
<reference evidence="10" key="1">
    <citation type="submission" date="2023-03" db="EMBL/GenBank/DDBJ databases">
        <authorList>
            <person name="Shen W."/>
            <person name="Cai J."/>
        </authorList>
    </citation>
    <scope>NUCLEOTIDE SEQUENCE</scope>
    <source>
        <strain evidence="10">Y37</strain>
    </source>
</reference>
<dbReference type="PANTHER" id="PTHR43394:SF1">
    <property type="entry name" value="ATP-BINDING CASSETTE SUB-FAMILY B MEMBER 10, MITOCHONDRIAL"/>
    <property type="match status" value="1"/>
</dbReference>
<dbReference type="InterPro" id="IPR003593">
    <property type="entry name" value="AAA+_ATPase"/>
</dbReference>
<keyword evidence="5 7" id="KW-1133">Transmembrane helix</keyword>
<dbReference type="GO" id="GO:0016887">
    <property type="term" value="F:ATP hydrolysis activity"/>
    <property type="evidence" value="ECO:0007669"/>
    <property type="project" value="InterPro"/>
</dbReference>
<evidence type="ECO:0000256" key="2">
    <source>
        <dbReference type="ARBA" id="ARBA00022692"/>
    </source>
</evidence>
<dbReference type="InterPro" id="IPR039421">
    <property type="entry name" value="Type_1_exporter"/>
</dbReference>
<dbReference type="Gene3D" id="1.20.1560.10">
    <property type="entry name" value="ABC transporter type 1, transmembrane domain"/>
    <property type="match status" value="1"/>
</dbReference>
<dbReference type="InterPro" id="IPR017871">
    <property type="entry name" value="ABC_transporter-like_CS"/>
</dbReference>
<feature type="transmembrane region" description="Helical" evidence="7">
    <location>
        <begin position="12"/>
        <end position="36"/>
    </location>
</feature>
<dbReference type="InterPro" id="IPR003439">
    <property type="entry name" value="ABC_transporter-like_ATP-bd"/>
</dbReference>